<sequence length="331" mass="38136">MKEIIKEQVKAQVSKIMPQIEDYVTKSLGAEVLVRSTNQPQTSYAVAASLSEFKLKKILIEKIKTTESINRSDIQKNLYNALVEAYNSDNDIFTLYGDVVTLKRGRDDQDKDEDPSTGSDRGTKRRKSSKDHKSYGTSAQAEEPESKSADTEMHQDQGNEYGPIDDQHDNEASSKHDWFYKPEKPPTPDRPAFNLLKGTCKSFAELEYHFKECYKAVNDRLDWHNPKGHEYSFDLSKPLPLIEDQGRQVVHADYFINNDLEYLKGRSSSRKYATSTTRTKAANVKVMRWYDYGYLEEIVVRKDDNALYKFKEGDLLRLNLCDIEDIFILLV</sequence>
<dbReference type="EMBL" id="BKCJ010147207">
    <property type="protein sequence ID" value="GEY03707.1"/>
    <property type="molecule type" value="Genomic_DNA"/>
</dbReference>
<feature type="compositionally biased region" description="Basic and acidic residues" evidence="1">
    <location>
        <begin position="144"/>
        <end position="157"/>
    </location>
</feature>
<reference evidence="2" key="1">
    <citation type="journal article" date="2019" name="Sci. Rep.">
        <title>Draft genome of Tanacetum cinerariifolium, the natural source of mosquito coil.</title>
        <authorList>
            <person name="Yamashiro T."/>
            <person name="Shiraishi A."/>
            <person name="Satake H."/>
            <person name="Nakayama K."/>
        </authorList>
    </citation>
    <scope>NUCLEOTIDE SEQUENCE</scope>
</reference>
<protein>
    <submittedName>
        <fullName evidence="2">Uncharacterized protein</fullName>
    </submittedName>
</protein>
<comment type="caution">
    <text evidence="2">The sequence shown here is derived from an EMBL/GenBank/DDBJ whole genome shotgun (WGS) entry which is preliminary data.</text>
</comment>
<evidence type="ECO:0000313" key="2">
    <source>
        <dbReference type="EMBL" id="GEY03707.1"/>
    </source>
</evidence>
<gene>
    <name evidence="2" type="ORF">Tci_375681</name>
</gene>
<feature type="region of interest" description="Disordered" evidence="1">
    <location>
        <begin position="105"/>
        <end position="192"/>
    </location>
</feature>
<evidence type="ECO:0000256" key="1">
    <source>
        <dbReference type="SAM" id="MobiDB-lite"/>
    </source>
</evidence>
<feature type="compositionally biased region" description="Basic and acidic residues" evidence="1">
    <location>
        <begin position="165"/>
        <end position="187"/>
    </location>
</feature>
<organism evidence="2">
    <name type="scientific">Tanacetum cinerariifolium</name>
    <name type="common">Dalmatian daisy</name>
    <name type="synonym">Chrysanthemum cinerariifolium</name>
    <dbReference type="NCBI Taxonomy" id="118510"/>
    <lineage>
        <taxon>Eukaryota</taxon>
        <taxon>Viridiplantae</taxon>
        <taxon>Streptophyta</taxon>
        <taxon>Embryophyta</taxon>
        <taxon>Tracheophyta</taxon>
        <taxon>Spermatophyta</taxon>
        <taxon>Magnoliopsida</taxon>
        <taxon>eudicotyledons</taxon>
        <taxon>Gunneridae</taxon>
        <taxon>Pentapetalae</taxon>
        <taxon>asterids</taxon>
        <taxon>campanulids</taxon>
        <taxon>Asterales</taxon>
        <taxon>Asteraceae</taxon>
        <taxon>Asteroideae</taxon>
        <taxon>Anthemideae</taxon>
        <taxon>Anthemidinae</taxon>
        <taxon>Tanacetum</taxon>
    </lineage>
</organism>
<proteinExistence type="predicted"/>
<name>A0A699HF48_TANCI</name>
<accession>A0A699HF48</accession>
<dbReference type="AlphaFoldDB" id="A0A699HF48"/>